<sequence length="268" mass="30658">MALFTVSTPFNIDLEFSLAAFHKRMLAWLIDLGFLTVYCYIMLFFVYGNVGDNLREIDDRFQVETVLRLFTITIPVMLYHLLFEVFMNGRSPGKWLMGIRVMNKEGASASFSQLVLRWILFLPNYFLVLVTYVYAPAYLFGLLAVLGIAALPDVIAIAVSANSQRLGDLAAGTVIVDTRYKMNLAETIYMEVEDTGYQPLYPQVLKLSDRDINGIRNLLNGKVTRDSENYMLRVAYRIEEVLDIKMNGDALTFLQTLLKDYNYLTQNN</sequence>
<keyword evidence="3 5" id="KW-1133">Transmembrane helix</keyword>
<dbReference type="Pfam" id="PF06271">
    <property type="entry name" value="RDD"/>
    <property type="match status" value="1"/>
</dbReference>
<evidence type="ECO:0000256" key="4">
    <source>
        <dbReference type="ARBA" id="ARBA00023136"/>
    </source>
</evidence>
<dbReference type="Proteomes" id="UP000240572">
    <property type="component" value="Unassembled WGS sequence"/>
</dbReference>
<accession>A0A2P8D5W9</accession>
<evidence type="ECO:0000313" key="7">
    <source>
        <dbReference type="EMBL" id="PSK92630.1"/>
    </source>
</evidence>
<comment type="subcellular location">
    <subcellularLocation>
        <location evidence="1">Membrane</location>
        <topology evidence="1">Multi-pass membrane protein</topology>
    </subcellularLocation>
</comment>
<feature type="transmembrane region" description="Helical" evidence="5">
    <location>
        <begin position="26"/>
        <end position="47"/>
    </location>
</feature>
<evidence type="ECO:0000313" key="8">
    <source>
        <dbReference type="Proteomes" id="UP000240572"/>
    </source>
</evidence>
<proteinExistence type="predicted"/>
<dbReference type="PANTHER" id="PTHR38480:SF1">
    <property type="entry name" value="SLR0254 PROTEIN"/>
    <property type="match status" value="1"/>
</dbReference>
<feature type="domain" description="RDD" evidence="6">
    <location>
        <begin position="19"/>
        <end position="172"/>
    </location>
</feature>
<organism evidence="7 8">
    <name type="scientific">Taibaiella chishuiensis</name>
    <dbReference type="NCBI Taxonomy" id="1434707"/>
    <lineage>
        <taxon>Bacteria</taxon>
        <taxon>Pseudomonadati</taxon>
        <taxon>Bacteroidota</taxon>
        <taxon>Chitinophagia</taxon>
        <taxon>Chitinophagales</taxon>
        <taxon>Chitinophagaceae</taxon>
        <taxon>Taibaiella</taxon>
    </lineage>
</organism>
<comment type="caution">
    <text evidence="7">The sequence shown here is derived from an EMBL/GenBank/DDBJ whole genome shotgun (WGS) entry which is preliminary data.</text>
</comment>
<protein>
    <submittedName>
        <fullName evidence="7">Putative RDD family membrane protein YckC</fullName>
    </submittedName>
</protein>
<feature type="transmembrane region" description="Helical" evidence="5">
    <location>
        <begin position="114"/>
        <end position="134"/>
    </location>
</feature>
<evidence type="ECO:0000259" key="6">
    <source>
        <dbReference type="Pfam" id="PF06271"/>
    </source>
</evidence>
<feature type="transmembrane region" description="Helical" evidence="5">
    <location>
        <begin position="67"/>
        <end position="87"/>
    </location>
</feature>
<evidence type="ECO:0000256" key="3">
    <source>
        <dbReference type="ARBA" id="ARBA00022989"/>
    </source>
</evidence>
<dbReference type="InterPro" id="IPR010432">
    <property type="entry name" value="RDD"/>
</dbReference>
<keyword evidence="8" id="KW-1185">Reference proteome</keyword>
<keyword evidence="2 5" id="KW-0812">Transmembrane</keyword>
<name>A0A2P8D5W9_9BACT</name>
<dbReference type="EMBL" id="PYGD01000003">
    <property type="protein sequence ID" value="PSK92630.1"/>
    <property type="molecule type" value="Genomic_DNA"/>
</dbReference>
<dbReference type="GO" id="GO:0016020">
    <property type="term" value="C:membrane"/>
    <property type="evidence" value="ECO:0007669"/>
    <property type="project" value="UniProtKB-SubCell"/>
</dbReference>
<gene>
    <name evidence="7" type="ORF">B0I18_103207</name>
</gene>
<evidence type="ECO:0000256" key="2">
    <source>
        <dbReference type="ARBA" id="ARBA00022692"/>
    </source>
</evidence>
<evidence type="ECO:0000256" key="5">
    <source>
        <dbReference type="SAM" id="Phobius"/>
    </source>
</evidence>
<reference evidence="7 8" key="1">
    <citation type="submission" date="2018-03" db="EMBL/GenBank/DDBJ databases">
        <title>Genomic Encyclopedia of Type Strains, Phase III (KMG-III): the genomes of soil and plant-associated and newly described type strains.</title>
        <authorList>
            <person name="Whitman W."/>
        </authorList>
    </citation>
    <scope>NUCLEOTIDE SEQUENCE [LARGE SCALE GENOMIC DNA]</scope>
    <source>
        <strain evidence="7 8">CGMCC 1.12700</strain>
    </source>
</reference>
<keyword evidence="4 5" id="KW-0472">Membrane</keyword>
<evidence type="ECO:0000256" key="1">
    <source>
        <dbReference type="ARBA" id="ARBA00004141"/>
    </source>
</evidence>
<feature type="transmembrane region" description="Helical" evidence="5">
    <location>
        <begin position="140"/>
        <end position="159"/>
    </location>
</feature>
<dbReference type="PANTHER" id="PTHR38480">
    <property type="entry name" value="SLR0254 PROTEIN"/>
    <property type="match status" value="1"/>
</dbReference>
<dbReference type="AlphaFoldDB" id="A0A2P8D5W9"/>
<dbReference type="OrthoDB" id="9814143at2"/>
<dbReference type="RefSeq" id="WP_106522812.1">
    <property type="nucleotide sequence ID" value="NZ_PYGD01000003.1"/>
</dbReference>